<evidence type="ECO:0000313" key="1">
    <source>
        <dbReference type="EMBL" id="MCU6706113.1"/>
    </source>
</evidence>
<accession>A0AAE3ILI3</accession>
<gene>
    <name evidence="1" type="ORF">OCV57_09260</name>
</gene>
<name>A0AAE3ILI3_9FIRM</name>
<sequence>MTLEQDIKLSSEAFKTAANEMSALKTRAETLKTTLEQMYNDLTTALDTPAGKEIEIEAKDVLIKPIDDLILVIGQMSKTLDDIIDTPYYQGVFDKYEQLMQNIKFN</sequence>
<comment type="caution">
    <text evidence="1">The sequence shown here is derived from an EMBL/GenBank/DDBJ whole genome shotgun (WGS) entry which is preliminary data.</text>
</comment>
<reference evidence="1 2" key="1">
    <citation type="journal article" date="2021" name="ISME Commun">
        <title>Automated analysis of genomic sequences facilitates high-throughput and comprehensive description of bacteria.</title>
        <authorList>
            <person name="Hitch T.C.A."/>
        </authorList>
    </citation>
    <scope>NUCLEOTIDE SEQUENCE [LARGE SCALE GENOMIC DNA]</scope>
    <source>
        <strain evidence="1 2">Sanger_31</strain>
    </source>
</reference>
<organism evidence="1 2">
    <name type="scientific">Hominimerdicola aceti</name>
    <dbReference type="NCBI Taxonomy" id="2981726"/>
    <lineage>
        <taxon>Bacteria</taxon>
        <taxon>Bacillati</taxon>
        <taxon>Bacillota</taxon>
        <taxon>Clostridia</taxon>
        <taxon>Eubacteriales</taxon>
        <taxon>Oscillospiraceae</taxon>
        <taxon>Hominimerdicola</taxon>
    </lineage>
</organism>
<evidence type="ECO:0000313" key="2">
    <source>
        <dbReference type="Proteomes" id="UP001208131"/>
    </source>
</evidence>
<dbReference type="Proteomes" id="UP001208131">
    <property type="component" value="Unassembled WGS sequence"/>
</dbReference>
<proteinExistence type="predicted"/>
<dbReference type="RefSeq" id="WP_267301288.1">
    <property type="nucleotide sequence ID" value="NZ_JAOQJZ010000008.1"/>
</dbReference>
<protein>
    <submittedName>
        <fullName evidence="1">Uncharacterized protein</fullName>
    </submittedName>
</protein>
<dbReference type="AlphaFoldDB" id="A0AAE3ILI3"/>
<dbReference type="EMBL" id="JAOQJZ010000008">
    <property type="protein sequence ID" value="MCU6706113.1"/>
    <property type="molecule type" value="Genomic_DNA"/>
</dbReference>
<keyword evidence="2" id="KW-1185">Reference proteome</keyword>